<gene>
    <name evidence="1" type="ORF">K3G42_011522</name>
</gene>
<accession>A0ACB8F8P6</accession>
<dbReference type="Proteomes" id="UP000827872">
    <property type="component" value="Linkage Group LG08"/>
</dbReference>
<organism evidence="1 2">
    <name type="scientific">Sphaerodactylus townsendi</name>
    <dbReference type="NCBI Taxonomy" id="933632"/>
    <lineage>
        <taxon>Eukaryota</taxon>
        <taxon>Metazoa</taxon>
        <taxon>Chordata</taxon>
        <taxon>Craniata</taxon>
        <taxon>Vertebrata</taxon>
        <taxon>Euteleostomi</taxon>
        <taxon>Lepidosauria</taxon>
        <taxon>Squamata</taxon>
        <taxon>Bifurcata</taxon>
        <taxon>Gekkota</taxon>
        <taxon>Sphaerodactylidae</taxon>
        <taxon>Sphaerodactylus</taxon>
    </lineage>
</organism>
<evidence type="ECO:0000313" key="1">
    <source>
        <dbReference type="EMBL" id="KAH8001580.1"/>
    </source>
</evidence>
<proteinExistence type="predicted"/>
<protein>
    <submittedName>
        <fullName evidence="1">Uncharacterized protein</fullName>
    </submittedName>
</protein>
<keyword evidence="2" id="KW-1185">Reference proteome</keyword>
<evidence type="ECO:0000313" key="2">
    <source>
        <dbReference type="Proteomes" id="UP000827872"/>
    </source>
</evidence>
<sequence>MASYGLEERGCLNSLEYRLFFKDNKRQYISPLHDIPMYADAPKGWLSRSAFSVLHKLSSSVGRESSLAEKNLFNMVVEVPRWTNAKMEIATKDPLNPIKQDVKKGKLRYVANVFPHRGYIWNYGAIPQTWEDPGHKDENTGCCGDNDPIDVCEIGNKVCSRGEVIQVKVLGTLALIDEGETDWKVIAINVEDPEAASYDTINDVRRLKPGYLEATVDWFRRYKVPDGKPENKFAFNGEFKDKDFAIDIIKGTHECWKALIYKKKDGGEMNCTNATLSDSPFHCNQATAKAVVEAVPLCGSANPIPADGHVAASPSPPPDLPPEVEAGGCYVVPACRWRLRSEGGEGYGGNRARGRQPLGRVRCWGRQLISTMSFIFEWIYNGFSSVLQFLGLYKKSGKLVFLGLDNAGKTTLLHMLKDDRLGQHVPTLHPTSEELTIAGMTFTTFDLGGHEQARRVWKNYLPAINGIVFLVDCADHSRLLESKVELNALMTDETISNVPILILGNKIDRPEAISEEKLREIFGLYGQTTGKGSVPLKDLNTRPMEVFMCSVLKRQGYGEGFRWLSQYID</sequence>
<name>A0ACB8F8P6_9SAUR</name>
<reference evidence="1" key="1">
    <citation type="submission" date="2021-08" db="EMBL/GenBank/DDBJ databases">
        <title>The first chromosome-level gecko genome reveals the dynamic sex chromosomes of Neotropical dwarf geckos (Sphaerodactylidae: Sphaerodactylus).</title>
        <authorList>
            <person name="Pinto B.J."/>
            <person name="Keating S.E."/>
            <person name="Gamble T."/>
        </authorList>
    </citation>
    <scope>NUCLEOTIDE SEQUENCE</scope>
    <source>
        <strain evidence="1">TG3544</strain>
    </source>
</reference>
<comment type="caution">
    <text evidence="1">The sequence shown here is derived from an EMBL/GenBank/DDBJ whole genome shotgun (WGS) entry which is preliminary data.</text>
</comment>
<dbReference type="EMBL" id="CM037621">
    <property type="protein sequence ID" value="KAH8001580.1"/>
    <property type="molecule type" value="Genomic_DNA"/>
</dbReference>